<comment type="caution">
    <text evidence="1">The sequence shown here is derived from an EMBL/GenBank/DDBJ whole genome shotgun (WGS) entry which is preliminary data.</text>
</comment>
<name>A0A917JG98_9ENTE</name>
<accession>A0A917JG98</accession>
<sequence length="45" mass="5316">MHKTRTRALKNILKGILSVSQKTHDYRLVDVSFLTSERIKIDKFQ</sequence>
<evidence type="ECO:0000313" key="1">
    <source>
        <dbReference type="EMBL" id="GGI66204.1"/>
    </source>
</evidence>
<reference evidence="1" key="1">
    <citation type="journal article" date="2014" name="Int. J. Syst. Evol. Microbiol.">
        <title>Complete genome sequence of Corynebacterium casei LMG S-19264T (=DSM 44701T), isolated from a smear-ripened cheese.</title>
        <authorList>
            <consortium name="US DOE Joint Genome Institute (JGI-PGF)"/>
            <person name="Walter F."/>
            <person name="Albersmeier A."/>
            <person name="Kalinowski J."/>
            <person name="Ruckert C."/>
        </authorList>
    </citation>
    <scope>NUCLEOTIDE SEQUENCE</scope>
    <source>
        <strain evidence="1">CCM 8433</strain>
    </source>
</reference>
<proteinExistence type="predicted"/>
<gene>
    <name evidence="1" type="ORF">GCM10011482_18580</name>
</gene>
<dbReference type="AlphaFoldDB" id="A0A917JG98"/>
<protein>
    <submittedName>
        <fullName evidence="1">Uncharacterized protein</fullName>
    </submittedName>
</protein>
<organism evidence="1 2">
    <name type="scientific">Enterococcus alcedinis</name>
    <dbReference type="NCBI Taxonomy" id="1274384"/>
    <lineage>
        <taxon>Bacteria</taxon>
        <taxon>Bacillati</taxon>
        <taxon>Bacillota</taxon>
        <taxon>Bacilli</taxon>
        <taxon>Lactobacillales</taxon>
        <taxon>Enterococcaceae</taxon>
        <taxon>Enterococcus</taxon>
    </lineage>
</organism>
<dbReference type="Proteomes" id="UP000622610">
    <property type="component" value="Unassembled WGS sequence"/>
</dbReference>
<keyword evidence="2" id="KW-1185">Reference proteome</keyword>
<evidence type="ECO:0000313" key="2">
    <source>
        <dbReference type="Proteomes" id="UP000622610"/>
    </source>
</evidence>
<reference evidence="1" key="2">
    <citation type="submission" date="2020-09" db="EMBL/GenBank/DDBJ databases">
        <authorList>
            <person name="Sun Q."/>
            <person name="Sedlacek I."/>
        </authorList>
    </citation>
    <scope>NUCLEOTIDE SEQUENCE</scope>
    <source>
        <strain evidence="1">CCM 8433</strain>
    </source>
</reference>
<dbReference type="EMBL" id="BMDT01000008">
    <property type="protein sequence ID" value="GGI66204.1"/>
    <property type="molecule type" value="Genomic_DNA"/>
</dbReference>